<evidence type="ECO:0000313" key="1">
    <source>
        <dbReference type="EMBL" id="CRY96599.1"/>
    </source>
</evidence>
<organism evidence="1">
    <name type="scientific">uncultured prokaryote</name>
    <dbReference type="NCBI Taxonomy" id="198431"/>
    <lineage>
        <taxon>unclassified sequences</taxon>
        <taxon>environmental samples</taxon>
    </lineage>
</organism>
<sequence>MHEPATVRCERCDALVAVLDVSRCVAFCTLTAPAQILCAICARHHTECGCWVEGPLMLVWGDSQGR</sequence>
<name>A0A0H5Q5B2_9ZZZZ</name>
<proteinExistence type="predicted"/>
<accession>A0A0H5Q5B2</accession>
<reference evidence="1" key="2">
    <citation type="submission" date="2015-07" db="EMBL/GenBank/DDBJ databases">
        <title>Plasmids, circular viruses and viroids from rat gut.</title>
        <authorList>
            <person name="Jorgensen T.J."/>
            <person name="Hansen M.A."/>
            <person name="Xu Z."/>
            <person name="Tabak M.A."/>
            <person name="Sorensen S.J."/>
            <person name="Hansen L.H."/>
        </authorList>
    </citation>
    <scope>NUCLEOTIDE SEQUENCE</scope>
    <source>
        <strain evidence="1">RGFK1163</strain>
    </source>
</reference>
<dbReference type="EMBL" id="LN853740">
    <property type="protein sequence ID" value="CRY96599.1"/>
    <property type="molecule type" value="Genomic_DNA"/>
</dbReference>
<protein>
    <submittedName>
        <fullName evidence="1">Uncharacterized protein</fullName>
    </submittedName>
</protein>
<reference evidence="1" key="1">
    <citation type="submission" date="2015-06" db="EMBL/GenBank/DDBJ databases">
        <authorList>
            <person name="Joergensen T."/>
        </authorList>
    </citation>
    <scope>NUCLEOTIDE SEQUENCE</scope>
    <source>
        <strain evidence="1">RGFK1163</strain>
    </source>
</reference>
<dbReference type="AlphaFoldDB" id="A0A0H5Q5B2"/>